<dbReference type="SUPFAM" id="SSF102891">
    <property type="entry name" value="Hypothetical protein Ta1206"/>
    <property type="match status" value="1"/>
</dbReference>
<dbReference type="Pfam" id="PF08827">
    <property type="entry name" value="DUF1805"/>
    <property type="match status" value="1"/>
</dbReference>
<organism evidence="1 2">
    <name type="scientific">Virgibacillus salinus</name>
    <dbReference type="NCBI Taxonomy" id="553311"/>
    <lineage>
        <taxon>Bacteria</taxon>
        <taxon>Bacillati</taxon>
        <taxon>Bacillota</taxon>
        <taxon>Bacilli</taxon>
        <taxon>Bacillales</taxon>
        <taxon>Bacillaceae</taxon>
        <taxon>Virgibacillus</taxon>
    </lineage>
</organism>
<proteinExistence type="predicted"/>
<dbReference type="Proteomes" id="UP000199444">
    <property type="component" value="Unassembled WGS sequence"/>
</dbReference>
<sequence length="100" mass="10826">MITVNPLEVNGMFFTAITVELPKTNLLMISNEVGYIMCGALDVDLLNNVLADRKVIAGRAVGVKTIDELLNAPLEKITDASKVYGWESGMIGKEALDKIS</sequence>
<keyword evidence="2" id="KW-1185">Reference proteome</keyword>
<dbReference type="STRING" id="553311.SAMN05216231_1301"/>
<dbReference type="EMBL" id="FNKD01000001">
    <property type="protein sequence ID" value="SDQ28134.1"/>
    <property type="molecule type" value="Genomic_DNA"/>
</dbReference>
<dbReference type="InterPro" id="IPR014931">
    <property type="entry name" value="DUF1805"/>
</dbReference>
<reference evidence="1 2" key="1">
    <citation type="submission" date="2016-10" db="EMBL/GenBank/DDBJ databases">
        <authorList>
            <person name="de Groot N.N."/>
        </authorList>
    </citation>
    <scope>NUCLEOTIDE SEQUENCE [LARGE SCALE GENOMIC DNA]</scope>
    <source>
        <strain evidence="1 2">CGMCC 1.10449</strain>
    </source>
</reference>
<dbReference type="InterPro" id="IPR036493">
    <property type="entry name" value="YunC_sf"/>
</dbReference>
<evidence type="ECO:0000313" key="1">
    <source>
        <dbReference type="EMBL" id="SDQ28134.1"/>
    </source>
</evidence>
<evidence type="ECO:0000313" key="2">
    <source>
        <dbReference type="Proteomes" id="UP000199444"/>
    </source>
</evidence>
<protein>
    <submittedName>
        <fullName evidence="1">Uncharacterized protein YunC, DUF1805 family</fullName>
    </submittedName>
</protein>
<name>A0A1H0ZL84_9BACI</name>
<dbReference type="Gene3D" id="3.30.1980.10">
    <property type="entry name" value="Hypothetical protein YunC"/>
    <property type="match status" value="1"/>
</dbReference>
<accession>A0A1H0ZL84</accession>
<dbReference type="AlphaFoldDB" id="A0A1H0ZL84"/>
<gene>
    <name evidence="1" type="ORF">SAMN05216231_1301</name>
</gene>
<dbReference type="RefSeq" id="WP_092492101.1">
    <property type="nucleotide sequence ID" value="NZ_FNKD01000001.1"/>
</dbReference>